<dbReference type="GO" id="GO:0061711">
    <property type="term" value="F:tRNA N(6)-L-threonylcarbamoyladenine synthase activity"/>
    <property type="evidence" value="ECO:0007669"/>
    <property type="project" value="UniProtKB-EC"/>
</dbReference>
<evidence type="ECO:0000256" key="7">
    <source>
        <dbReference type="ARBA" id="ARBA00023315"/>
    </source>
</evidence>
<accession>A0A382B9S6</accession>
<dbReference type="FunFam" id="3.30.420.40:FF:000040">
    <property type="entry name" value="tRNA N6-adenosine threonylcarbamoyltransferase"/>
    <property type="match status" value="1"/>
</dbReference>
<evidence type="ECO:0000259" key="9">
    <source>
        <dbReference type="Pfam" id="PF00814"/>
    </source>
</evidence>
<keyword evidence="4" id="KW-0819">tRNA processing</keyword>
<proteinExistence type="inferred from homology"/>
<keyword evidence="3" id="KW-0808">Transferase</keyword>
<dbReference type="InterPro" id="IPR000905">
    <property type="entry name" value="Gcp-like_dom"/>
</dbReference>
<organism evidence="10">
    <name type="scientific">marine metagenome</name>
    <dbReference type="NCBI Taxonomy" id="408172"/>
    <lineage>
        <taxon>unclassified sequences</taxon>
        <taxon>metagenomes</taxon>
        <taxon>ecological metagenomes</taxon>
    </lineage>
</organism>
<name>A0A382B9S6_9ZZZZ</name>
<dbReference type="SUPFAM" id="SSF53067">
    <property type="entry name" value="Actin-like ATPase domain"/>
    <property type="match status" value="1"/>
</dbReference>
<dbReference type="PANTHER" id="PTHR11735:SF6">
    <property type="entry name" value="TRNA N6-ADENOSINE THREONYLCARBAMOYLTRANSFERASE, MITOCHONDRIAL"/>
    <property type="match status" value="1"/>
</dbReference>
<evidence type="ECO:0000256" key="8">
    <source>
        <dbReference type="ARBA" id="ARBA00048117"/>
    </source>
</evidence>
<dbReference type="GO" id="GO:0046872">
    <property type="term" value="F:metal ion binding"/>
    <property type="evidence" value="ECO:0007669"/>
    <property type="project" value="UniProtKB-KW"/>
</dbReference>
<keyword evidence="5" id="KW-0479">Metal-binding</keyword>
<dbReference type="HAMAP" id="MF_01445">
    <property type="entry name" value="TsaD"/>
    <property type="match status" value="1"/>
</dbReference>
<dbReference type="CDD" id="cd24133">
    <property type="entry name" value="ASKHA_NBD_TsaD_bac"/>
    <property type="match status" value="1"/>
</dbReference>
<keyword evidence="7" id="KW-0012">Acyltransferase</keyword>
<dbReference type="GO" id="GO:0002949">
    <property type="term" value="P:tRNA threonylcarbamoyladenosine modification"/>
    <property type="evidence" value="ECO:0007669"/>
    <property type="project" value="InterPro"/>
</dbReference>
<dbReference type="InterPro" id="IPR017861">
    <property type="entry name" value="KAE1/TsaD"/>
</dbReference>
<evidence type="ECO:0000256" key="6">
    <source>
        <dbReference type="ARBA" id="ARBA00023004"/>
    </source>
</evidence>
<evidence type="ECO:0000256" key="4">
    <source>
        <dbReference type="ARBA" id="ARBA00022694"/>
    </source>
</evidence>
<sequence length="348" mass="37759">MLQSKKSLTILGIETSCDETATAVIDSNKGLIAHSIFSQVTLHKKFGGVVPELASREHIKKLLPLIDELLHSNKLQLQDIDAIAYTAGPGLVGALLVGSVLANGLAFSLGIPSIPIHHMEAHLLAPILEGDDLKMPFIALLVSGGHTLLVEVQKKGSYKLLGQTLDDAAGEAFDKGAKLLDLDYPGGPAIAELALSGHPGVYQFPRPMLKTKNNMDFSFSGLKTALMYKIRKLNKEQMLTDQIKADLAHAYEEAIVGSLIHKTDTAIEVTGIKSVVVAGGVGANKKLRKNMKLKLAERDAQVTYPRIEFCTDNAAMIALAGLFNFQKGIKNIDYRIEVNPRWSIDKIY</sequence>
<evidence type="ECO:0000256" key="5">
    <source>
        <dbReference type="ARBA" id="ARBA00022723"/>
    </source>
</evidence>
<feature type="non-terminal residue" evidence="10">
    <location>
        <position position="348"/>
    </location>
</feature>
<dbReference type="NCBIfam" id="TIGR03723">
    <property type="entry name" value="T6A_TsaD_YgjD"/>
    <property type="match status" value="1"/>
</dbReference>
<evidence type="ECO:0000256" key="2">
    <source>
        <dbReference type="ARBA" id="ARBA00022490"/>
    </source>
</evidence>
<evidence type="ECO:0000256" key="1">
    <source>
        <dbReference type="ARBA" id="ARBA00012156"/>
    </source>
</evidence>
<dbReference type="InterPro" id="IPR022450">
    <property type="entry name" value="TsaD"/>
</dbReference>
<comment type="catalytic activity">
    <reaction evidence="8">
        <text>L-threonylcarbamoyladenylate + adenosine(37) in tRNA = N(6)-L-threonylcarbamoyladenosine(37) in tRNA + AMP + H(+)</text>
        <dbReference type="Rhea" id="RHEA:37059"/>
        <dbReference type="Rhea" id="RHEA-COMP:10162"/>
        <dbReference type="Rhea" id="RHEA-COMP:10163"/>
        <dbReference type="ChEBI" id="CHEBI:15378"/>
        <dbReference type="ChEBI" id="CHEBI:73682"/>
        <dbReference type="ChEBI" id="CHEBI:74411"/>
        <dbReference type="ChEBI" id="CHEBI:74418"/>
        <dbReference type="ChEBI" id="CHEBI:456215"/>
        <dbReference type="EC" id="2.3.1.234"/>
    </reaction>
</comment>
<reference evidence="10" key="1">
    <citation type="submission" date="2018-05" db="EMBL/GenBank/DDBJ databases">
        <authorList>
            <person name="Lanie J.A."/>
            <person name="Ng W.-L."/>
            <person name="Kazmierczak K.M."/>
            <person name="Andrzejewski T.M."/>
            <person name="Davidsen T.M."/>
            <person name="Wayne K.J."/>
            <person name="Tettelin H."/>
            <person name="Glass J.I."/>
            <person name="Rusch D."/>
            <person name="Podicherti R."/>
            <person name="Tsui H.-C.T."/>
            <person name="Winkler M.E."/>
        </authorList>
    </citation>
    <scope>NUCLEOTIDE SEQUENCE</scope>
</reference>
<dbReference type="EMBL" id="UINC01028651">
    <property type="protein sequence ID" value="SVB10013.1"/>
    <property type="molecule type" value="Genomic_DNA"/>
</dbReference>
<dbReference type="InterPro" id="IPR043129">
    <property type="entry name" value="ATPase_NBD"/>
</dbReference>
<dbReference type="PRINTS" id="PR00789">
    <property type="entry name" value="OSIALOPTASE"/>
</dbReference>
<dbReference type="AlphaFoldDB" id="A0A382B9S6"/>
<keyword evidence="2" id="KW-0963">Cytoplasm</keyword>
<feature type="domain" description="Gcp-like" evidence="9">
    <location>
        <begin position="31"/>
        <end position="318"/>
    </location>
</feature>
<gene>
    <name evidence="10" type="ORF">METZ01_LOCUS162867</name>
</gene>
<keyword evidence="6" id="KW-0408">Iron</keyword>
<protein>
    <recommendedName>
        <fullName evidence="1">N(6)-L-threonylcarbamoyladenine synthase</fullName>
        <ecNumber evidence="1">2.3.1.234</ecNumber>
    </recommendedName>
</protein>
<dbReference type="EC" id="2.3.1.234" evidence="1"/>
<evidence type="ECO:0000313" key="10">
    <source>
        <dbReference type="EMBL" id="SVB10013.1"/>
    </source>
</evidence>
<dbReference type="PANTHER" id="PTHR11735">
    <property type="entry name" value="TRNA N6-ADENOSINE THREONYLCARBAMOYLTRANSFERASE"/>
    <property type="match status" value="1"/>
</dbReference>
<dbReference type="NCBIfam" id="TIGR00329">
    <property type="entry name" value="gcp_kae1"/>
    <property type="match status" value="1"/>
</dbReference>
<dbReference type="Pfam" id="PF00814">
    <property type="entry name" value="TsaD"/>
    <property type="match status" value="1"/>
</dbReference>
<dbReference type="Gene3D" id="3.30.420.40">
    <property type="match status" value="2"/>
</dbReference>
<dbReference type="FunFam" id="3.30.420.40:FF:000012">
    <property type="entry name" value="tRNA N6-adenosine threonylcarbamoyltransferase"/>
    <property type="match status" value="1"/>
</dbReference>
<evidence type="ECO:0000256" key="3">
    <source>
        <dbReference type="ARBA" id="ARBA00022679"/>
    </source>
</evidence>